<reference evidence="1" key="1">
    <citation type="journal article" date="2021" name="Proc. Natl. Acad. Sci. U.S.A.">
        <title>A Catalog of Tens of Thousands of Viruses from Human Metagenomes Reveals Hidden Associations with Chronic Diseases.</title>
        <authorList>
            <person name="Tisza M.J."/>
            <person name="Buck C.B."/>
        </authorList>
    </citation>
    <scope>NUCLEOTIDE SEQUENCE</scope>
    <source>
        <strain evidence="1">CtF7F8</strain>
    </source>
</reference>
<evidence type="ECO:0000313" key="1">
    <source>
        <dbReference type="EMBL" id="DAD82407.1"/>
    </source>
</evidence>
<protein>
    <submittedName>
        <fullName evidence="1">Uncharacterized protein</fullName>
    </submittedName>
</protein>
<dbReference type="EMBL" id="BK014917">
    <property type="protein sequence ID" value="DAD82407.1"/>
    <property type="molecule type" value="Genomic_DNA"/>
</dbReference>
<proteinExistence type="predicted"/>
<name>A0A8S5MK23_9CAUD</name>
<sequence length="33" mass="3711">MKRLVADPPDRFGGLAVVEGVDTFEKILHCIRQ</sequence>
<accession>A0A8S5MK23</accession>
<organism evidence="1">
    <name type="scientific">Siphoviridae sp. ctF7F8</name>
    <dbReference type="NCBI Taxonomy" id="2826211"/>
    <lineage>
        <taxon>Viruses</taxon>
        <taxon>Duplodnaviria</taxon>
        <taxon>Heunggongvirae</taxon>
        <taxon>Uroviricota</taxon>
        <taxon>Caudoviricetes</taxon>
    </lineage>
</organism>